<protein>
    <recommendedName>
        <fullName evidence="2">Putative regulatory protein FmdB zinc ribbon domain-containing protein</fullName>
    </recommendedName>
</protein>
<evidence type="ECO:0000259" key="2">
    <source>
        <dbReference type="SMART" id="SM00834"/>
    </source>
</evidence>
<sequence length="91" mass="10554">MPIYEYYCTVCGKEKEVLQRMVDKPPICCIDPKDKSLKGEMKRKISKPAIIFKGSGFYETDYKKKKGFSKPDKKVKKSKGKKNEGNKKKQK</sequence>
<dbReference type="NCBIfam" id="TIGR02605">
    <property type="entry name" value="CxxC_CxxC_SSSS"/>
    <property type="match status" value="1"/>
</dbReference>
<feature type="compositionally biased region" description="Basic residues" evidence="1">
    <location>
        <begin position="63"/>
        <end position="80"/>
    </location>
</feature>
<accession>A0A382KA94</accession>
<dbReference type="EMBL" id="UINC01079404">
    <property type="protein sequence ID" value="SVC21380.1"/>
    <property type="molecule type" value="Genomic_DNA"/>
</dbReference>
<evidence type="ECO:0000313" key="3">
    <source>
        <dbReference type="EMBL" id="SVC21380.1"/>
    </source>
</evidence>
<dbReference type="PANTHER" id="PTHR34404">
    <property type="entry name" value="REGULATORY PROTEIN, FMDB FAMILY"/>
    <property type="match status" value="1"/>
</dbReference>
<dbReference type="Pfam" id="PF09723">
    <property type="entry name" value="Zn_ribbon_8"/>
    <property type="match status" value="1"/>
</dbReference>
<feature type="compositionally biased region" description="Basic and acidic residues" evidence="1">
    <location>
        <begin position="81"/>
        <end position="91"/>
    </location>
</feature>
<evidence type="ECO:0000256" key="1">
    <source>
        <dbReference type="SAM" id="MobiDB-lite"/>
    </source>
</evidence>
<organism evidence="3">
    <name type="scientific">marine metagenome</name>
    <dbReference type="NCBI Taxonomy" id="408172"/>
    <lineage>
        <taxon>unclassified sequences</taxon>
        <taxon>metagenomes</taxon>
        <taxon>ecological metagenomes</taxon>
    </lineage>
</organism>
<gene>
    <name evidence="3" type="ORF">METZ01_LOCUS274234</name>
</gene>
<dbReference type="InterPro" id="IPR013429">
    <property type="entry name" value="Regulatory_FmdB_Zinc_ribbon"/>
</dbReference>
<name>A0A382KA94_9ZZZZ</name>
<feature type="region of interest" description="Disordered" evidence="1">
    <location>
        <begin position="62"/>
        <end position="91"/>
    </location>
</feature>
<dbReference type="PANTHER" id="PTHR34404:SF2">
    <property type="entry name" value="CONSERVED SERINE RICH PROTEIN"/>
    <property type="match status" value="1"/>
</dbReference>
<dbReference type="SMART" id="SM00834">
    <property type="entry name" value="CxxC_CXXC_SSSS"/>
    <property type="match status" value="1"/>
</dbReference>
<proteinExistence type="predicted"/>
<reference evidence="3" key="1">
    <citation type="submission" date="2018-05" db="EMBL/GenBank/DDBJ databases">
        <authorList>
            <person name="Lanie J.A."/>
            <person name="Ng W.-L."/>
            <person name="Kazmierczak K.M."/>
            <person name="Andrzejewski T.M."/>
            <person name="Davidsen T.M."/>
            <person name="Wayne K.J."/>
            <person name="Tettelin H."/>
            <person name="Glass J.I."/>
            <person name="Rusch D."/>
            <person name="Podicherti R."/>
            <person name="Tsui H.-C.T."/>
            <person name="Winkler M.E."/>
        </authorList>
    </citation>
    <scope>NUCLEOTIDE SEQUENCE</scope>
</reference>
<feature type="domain" description="Putative regulatory protein FmdB zinc ribbon" evidence="2">
    <location>
        <begin position="1"/>
        <end position="46"/>
    </location>
</feature>
<dbReference type="AlphaFoldDB" id="A0A382KA94"/>